<dbReference type="InterPro" id="IPR036398">
    <property type="entry name" value="CA_dom_sf"/>
</dbReference>
<keyword evidence="6 8" id="KW-0456">Lyase</keyword>
<evidence type="ECO:0000313" key="12">
    <source>
        <dbReference type="Proteomes" id="UP000678393"/>
    </source>
</evidence>
<dbReference type="Gene3D" id="3.10.200.10">
    <property type="entry name" value="Alpha carbonic anhydrase"/>
    <property type="match status" value="1"/>
</dbReference>
<proteinExistence type="inferred from homology"/>
<comment type="caution">
    <text evidence="11">The sequence shown here is derived from an EMBL/GenBank/DDBJ whole genome shotgun (WGS) entry which is preliminary data.</text>
</comment>
<evidence type="ECO:0000256" key="6">
    <source>
        <dbReference type="ARBA" id="ARBA00023239"/>
    </source>
</evidence>
<dbReference type="SMART" id="SM01057">
    <property type="entry name" value="Carb_anhydrase"/>
    <property type="match status" value="1"/>
</dbReference>
<dbReference type="Proteomes" id="UP000678393">
    <property type="component" value="Unassembled WGS sequence"/>
</dbReference>
<evidence type="ECO:0000259" key="10">
    <source>
        <dbReference type="PROSITE" id="PS51144"/>
    </source>
</evidence>
<reference evidence="11" key="1">
    <citation type="submission" date="2021-04" db="EMBL/GenBank/DDBJ databases">
        <authorList>
            <consortium name="Molecular Ecology Group"/>
        </authorList>
    </citation>
    <scope>NUCLEOTIDE SEQUENCE</scope>
</reference>
<keyword evidence="12" id="KW-1185">Reference proteome</keyword>
<evidence type="ECO:0000256" key="2">
    <source>
        <dbReference type="ARBA" id="ARBA00010718"/>
    </source>
</evidence>
<evidence type="ECO:0000256" key="9">
    <source>
        <dbReference type="SAM" id="MobiDB-lite"/>
    </source>
</evidence>
<dbReference type="OrthoDB" id="429145at2759"/>
<evidence type="ECO:0000256" key="5">
    <source>
        <dbReference type="ARBA" id="ARBA00022833"/>
    </source>
</evidence>
<accession>A0A8S3ZLX7</accession>
<dbReference type="GO" id="GO:0005886">
    <property type="term" value="C:plasma membrane"/>
    <property type="evidence" value="ECO:0007669"/>
    <property type="project" value="TreeGrafter"/>
</dbReference>
<keyword evidence="4 8" id="KW-0479">Metal-binding</keyword>
<dbReference type="PROSITE" id="PS00162">
    <property type="entry name" value="ALPHA_CA_1"/>
    <property type="match status" value="1"/>
</dbReference>
<comment type="catalytic activity">
    <reaction evidence="7 8">
        <text>hydrogencarbonate + H(+) = CO2 + H2O</text>
        <dbReference type="Rhea" id="RHEA:10748"/>
        <dbReference type="ChEBI" id="CHEBI:15377"/>
        <dbReference type="ChEBI" id="CHEBI:15378"/>
        <dbReference type="ChEBI" id="CHEBI:16526"/>
        <dbReference type="ChEBI" id="CHEBI:17544"/>
        <dbReference type="EC" id="4.2.1.1"/>
    </reaction>
</comment>
<evidence type="ECO:0000256" key="4">
    <source>
        <dbReference type="ARBA" id="ARBA00022723"/>
    </source>
</evidence>
<evidence type="ECO:0000256" key="1">
    <source>
        <dbReference type="ARBA" id="ARBA00002904"/>
    </source>
</evidence>
<organism evidence="11 12">
    <name type="scientific">Candidula unifasciata</name>
    <dbReference type="NCBI Taxonomy" id="100452"/>
    <lineage>
        <taxon>Eukaryota</taxon>
        <taxon>Metazoa</taxon>
        <taxon>Spiralia</taxon>
        <taxon>Lophotrochozoa</taxon>
        <taxon>Mollusca</taxon>
        <taxon>Gastropoda</taxon>
        <taxon>Heterobranchia</taxon>
        <taxon>Euthyneura</taxon>
        <taxon>Panpulmonata</taxon>
        <taxon>Eupulmonata</taxon>
        <taxon>Stylommatophora</taxon>
        <taxon>Helicina</taxon>
        <taxon>Helicoidea</taxon>
        <taxon>Geomitridae</taxon>
        <taxon>Candidula</taxon>
    </lineage>
</organism>
<evidence type="ECO:0000313" key="11">
    <source>
        <dbReference type="EMBL" id="CAG5130517.1"/>
    </source>
</evidence>
<dbReference type="EMBL" id="CAJHNH020004076">
    <property type="protein sequence ID" value="CAG5130517.1"/>
    <property type="molecule type" value="Genomic_DNA"/>
</dbReference>
<evidence type="ECO:0000256" key="7">
    <source>
        <dbReference type="ARBA" id="ARBA00048348"/>
    </source>
</evidence>
<comment type="function">
    <text evidence="1 8">Reversible hydration of carbon dioxide.</text>
</comment>
<comment type="similarity">
    <text evidence="2 8">Belongs to the alpha-carbonic anhydrase family.</text>
</comment>
<feature type="region of interest" description="Disordered" evidence="9">
    <location>
        <begin position="36"/>
        <end position="63"/>
    </location>
</feature>
<evidence type="ECO:0000256" key="8">
    <source>
        <dbReference type="RuleBase" id="RU367011"/>
    </source>
</evidence>
<dbReference type="PROSITE" id="PS51144">
    <property type="entry name" value="ALPHA_CA_2"/>
    <property type="match status" value="1"/>
</dbReference>
<dbReference type="GO" id="GO:0004089">
    <property type="term" value="F:carbonate dehydratase activity"/>
    <property type="evidence" value="ECO:0007669"/>
    <property type="project" value="UniProtKB-UniRule"/>
</dbReference>
<dbReference type="InterPro" id="IPR001148">
    <property type="entry name" value="CA_dom"/>
</dbReference>
<feature type="domain" description="Alpha-carbonic anhydrase" evidence="10">
    <location>
        <begin position="23"/>
        <end position="254"/>
    </location>
</feature>
<gene>
    <name evidence="11" type="ORF">CUNI_LOCUS16075</name>
</gene>
<feature type="compositionally biased region" description="Basic and acidic residues" evidence="9">
    <location>
        <begin position="43"/>
        <end position="58"/>
    </location>
</feature>
<sequence>MLFKHVLQQCFTFLGSQIKHSKPRWCYSMRRYAGSGSPGTPENKSEWHHEEHTCQQRESKHHSPVNIVTSKSIFRGYSALSLELYDKANVETILQNNGHTVQISFPKVQLEITGGGMIDNYAAHHLHFHWGSDNEAGSEHYIDSKNFPMEMHIVHFNTMYENLPAALNQRTGVSVMAFMFEIASQDNQSLAAIITKLPSVRKPYSSTPLKLPPMACLLPDNLHDFYQYSDASMSVYPRIIWTVFKDTIKISESQ</sequence>
<dbReference type="PANTHER" id="PTHR18952:SF265">
    <property type="entry name" value="CARBONIC ANHYDRASE"/>
    <property type="match status" value="1"/>
</dbReference>
<dbReference type="InterPro" id="IPR023561">
    <property type="entry name" value="Carbonic_anhydrase_a-class"/>
</dbReference>
<feature type="non-terminal residue" evidence="11">
    <location>
        <position position="1"/>
    </location>
</feature>
<keyword evidence="5 8" id="KW-0862">Zinc</keyword>
<dbReference type="PANTHER" id="PTHR18952">
    <property type="entry name" value="CARBONIC ANHYDRASE"/>
    <property type="match status" value="1"/>
</dbReference>
<dbReference type="InterPro" id="IPR018338">
    <property type="entry name" value="Carbonic_anhydrase_a-class_CS"/>
</dbReference>
<comment type="cofactor">
    <cofactor evidence="8">
        <name>Zn(2+)</name>
        <dbReference type="ChEBI" id="CHEBI:29105"/>
    </cofactor>
</comment>
<dbReference type="AlphaFoldDB" id="A0A8S3ZLX7"/>
<evidence type="ECO:0000256" key="3">
    <source>
        <dbReference type="ARBA" id="ARBA00012925"/>
    </source>
</evidence>
<dbReference type="EC" id="4.2.1.1" evidence="3 8"/>
<protein>
    <recommendedName>
        <fullName evidence="3 8">Carbonic anhydrase</fullName>
        <ecNumber evidence="3 8">4.2.1.1</ecNumber>
    </recommendedName>
</protein>
<dbReference type="SUPFAM" id="SSF51069">
    <property type="entry name" value="Carbonic anhydrase"/>
    <property type="match status" value="1"/>
</dbReference>
<dbReference type="GO" id="GO:0008270">
    <property type="term" value="F:zinc ion binding"/>
    <property type="evidence" value="ECO:0007669"/>
    <property type="project" value="UniProtKB-UniRule"/>
</dbReference>
<name>A0A8S3ZLX7_9EUPU</name>
<dbReference type="Pfam" id="PF00194">
    <property type="entry name" value="Carb_anhydrase"/>
    <property type="match status" value="1"/>
</dbReference>